<dbReference type="GeneID" id="116198135"/>
<dbReference type="Pfam" id="PF12697">
    <property type="entry name" value="Abhydrolase_6"/>
    <property type="match status" value="1"/>
</dbReference>
<name>A0A2I0IZ97_PUNGR</name>
<dbReference type="Proteomes" id="UP000233551">
    <property type="component" value="Unassembled WGS sequence"/>
</dbReference>
<dbReference type="PANTHER" id="PTHR45763">
    <property type="entry name" value="HYDROLASE, ALPHA/BETA FOLD FAMILY PROTEIN, EXPRESSED-RELATED"/>
    <property type="match status" value="1"/>
</dbReference>
<dbReference type="PANTHER" id="PTHR45763:SF51">
    <property type="entry name" value="ALPHA_BETA-HYDROLASES SUPERFAMILY PROTEIN"/>
    <property type="match status" value="1"/>
</dbReference>
<proteinExistence type="predicted"/>
<dbReference type="AlphaFoldDB" id="A0A2I0IZ97"/>
<dbReference type="InterPro" id="IPR000073">
    <property type="entry name" value="AB_hydrolase_1"/>
</dbReference>
<evidence type="ECO:0000313" key="1">
    <source>
        <dbReference type="EMBL" id="PKI49327.1"/>
    </source>
</evidence>
<protein>
    <submittedName>
        <fullName evidence="1">Uncharacterized protein</fullName>
    </submittedName>
</protein>
<accession>A0A2I0IZ97</accession>
<dbReference type="OrthoDB" id="294702at2759"/>
<reference evidence="1 2" key="1">
    <citation type="submission" date="2017-11" db="EMBL/GenBank/DDBJ databases">
        <title>De-novo sequencing of pomegranate (Punica granatum L.) genome.</title>
        <authorList>
            <person name="Akparov Z."/>
            <person name="Amiraslanov A."/>
            <person name="Hajiyeva S."/>
            <person name="Abbasov M."/>
            <person name="Kaur K."/>
            <person name="Hamwieh A."/>
            <person name="Solovyev V."/>
            <person name="Salamov A."/>
            <person name="Braich B."/>
            <person name="Kosarev P."/>
            <person name="Mahmoud A."/>
            <person name="Hajiyev E."/>
            <person name="Babayeva S."/>
            <person name="Izzatullayeva V."/>
            <person name="Mammadov A."/>
            <person name="Mammadov A."/>
            <person name="Sharifova S."/>
            <person name="Ojaghi J."/>
            <person name="Eynullazada K."/>
            <person name="Bayramov B."/>
            <person name="Abdulazimova A."/>
            <person name="Shahmuradov I."/>
        </authorList>
    </citation>
    <scope>NUCLEOTIDE SEQUENCE [LARGE SCALE GENOMIC DNA]</scope>
    <source>
        <strain evidence="2">cv. AG2017</strain>
        <tissue evidence="1">Leaf</tissue>
    </source>
</reference>
<dbReference type="FunFam" id="3.40.50.1820:FF:000270">
    <property type="entry name" value="Alpha/beta-Hydrolases superfamily protein"/>
    <property type="match status" value="1"/>
</dbReference>
<dbReference type="EMBL" id="PGOL01002250">
    <property type="protein sequence ID" value="PKI49327.1"/>
    <property type="molecule type" value="Genomic_DNA"/>
</dbReference>
<dbReference type="STRING" id="22663.A0A2I0IZ97"/>
<gene>
    <name evidence="1" type="ORF">CRG98_030255</name>
</gene>
<dbReference type="SUPFAM" id="SSF53474">
    <property type="entry name" value="alpha/beta-Hydrolases"/>
    <property type="match status" value="1"/>
</dbReference>
<dbReference type="InterPro" id="IPR029058">
    <property type="entry name" value="AB_hydrolase_fold"/>
</dbReference>
<comment type="caution">
    <text evidence="1">The sequence shown here is derived from an EMBL/GenBank/DDBJ whole genome shotgun (WGS) entry which is preliminary data.</text>
</comment>
<dbReference type="Gene3D" id="3.40.50.1820">
    <property type="entry name" value="alpha/beta hydrolase"/>
    <property type="match status" value="1"/>
</dbReference>
<sequence>MAGAPARRVSAASARAHTRKAKQGGSFTPSGIFKKLVLVASFGILAWAYQALQPPQPKIPGSPGGPPITARRIKLRDGRHLAYKEHGVPRDSAKFKIVTVHGFGGCRHHSLSLSQKVIDDLGVYIVSFDRPGYGESDPDPKRTVRSIALDIEELADQLALGTKFYVVGVSMGGQVVWSSLKHIPHRLAGAALICPVVNHWWSGIPANLSAQVYKELLPQDQWALRVAHYAPTWLTYWWNTQKLFPSSAAIARHPDVFSPADKEILAKRVPPKELMGVPTQQGEYESLHRDLAIGFGTWEFSPVDLESPFPNNEGSVHLWQGDDDRLVPVATQRFIVQKLPWIQYHELAGAGHALSLAEGMPDRIVKALLLGETDG</sequence>
<organism evidence="1 2">
    <name type="scientific">Punica granatum</name>
    <name type="common">Pomegranate</name>
    <dbReference type="NCBI Taxonomy" id="22663"/>
    <lineage>
        <taxon>Eukaryota</taxon>
        <taxon>Viridiplantae</taxon>
        <taxon>Streptophyta</taxon>
        <taxon>Embryophyta</taxon>
        <taxon>Tracheophyta</taxon>
        <taxon>Spermatophyta</taxon>
        <taxon>Magnoliopsida</taxon>
        <taxon>eudicotyledons</taxon>
        <taxon>Gunneridae</taxon>
        <taxon>Pentapetalae</taxon>
        <taxon>rosids</taxon>
        <taxon>malvids</taxon>
        <taxon>Myrtales</taxon>
        <taxon>Lythraceae</taxon>
        <taxon>Punica</taxon>
    </lineage>
</organism>
<keyword evidence="2" id="KW-1185">Reference proteome</keyword>
<evidence type="ECO:0000313" key="2">
    <source>
        <dbReference type="Proteomes" id="UP000233551"/>
    </source>
</evidence>